<name>A0AC35F4V2_9BILA</name>
<protein>
    <submittedName>
        <fullName evidence="2">Uncharacterized protein</fullName>
    </submittedName>
</protein>
<dbReference type="WBParaSite" id="PS1159_v2.g13927.t1">
    <property type="protein sequence ID" value="PS1159_v2.g13927.t1"/>
    <property type="gene ID" value="PS1159_v2.g13927"/>
</dbReference>
<evidence type="ECO:0000313" key="2">
    <source>
        <dbReference type="WBParaSite" id="PS1159_v2.g13927.t1"/>
    </source>
</evidence>
<dbReference type="Proteomes" id="UP000887580">
    <property type="component" value="Unplaced"/>
</dbReference>
<sequence>MLPYNSGGARLYQQQQPPPPPSNQQRNITTHEQQKQRQEMLHQMRKHRSLDGAQFMREFDQATQHAATHYPEYYQYDNYINQIYDPPPPMQQQHQQLQQQLPAFYSPQGTIAMGRGYDMNDPLTVNVPSSSATGYYQPQQQQQRSGSDIAALQREYNALNKKLNYVMNSIRTFWSPELKKERQLRQDETLRLNSLQNKICQQAAELQVIQNELEKREKDISQLLSESQYLDLEEELRRLRRQLHEPRNFTEKSVSIHELQTLKTKMERSEMTLSEKMRELASAEMRAKCAEEQNAELEKRVEILTRSNTAHEAQLQLLQDDLGVLRQKLESRNQQIETKEKLIKKLEQQIDSMRTQFTDSSHVIQDGEHKVAQLKHRLDQLETLLREKEAEVERLKQRQLQQPSVRMEAELKMQLENAEQEKLKLQENIDVLRKSSEVDKQQQLKTFQEESRNQLMAIDYLQKELSDREILLASQNEKISQLDNQLKMTNGISFMHKNKSETQQELEETQKEVEKLLRIVQSLEKEKSILTTKMNIANTEKPMNDYDYGTLERVQREIGIDRNSESSNLKRRIEELEEALRESVGITSERDKQITEQKALVQQLSNQLTDLFKDGGRERVLAMNNVLMNKDFKNEIQKAMDEERIQYQRQITAIRREALMAQIREKDAAIQLLQISPEQFSEQITILTRQKEQLRHKLLTNDNETIGNAGGMVAAAALQGVPHIPYMGSLDAYIPPINTAIAQVKAGGPITSSNNIWLNSAQHAFDRALNRVDMASSYGQQQDDNGDDDGVWA</sequence>
<reference evidence="2" key="1">
    <citation type="submission" date="2022-11" db="UniProtKB">
        <authorList>
            <consortium name="WormBaseParasite"/>
        </authorList>
    </citation>
    <scope>IDENTIFICATION</scope>
</reference>
<evidence type="ECO:0000313" key="1">
    <source>
        <dbReference type="Proteomes" id="UP000887580"/>
    </source>
</evidence>
<accession>A0AC35F4V2</accession>
<organism evidence="1 2">
    <name type="scientific">Panagrolaimus sp. PS1159</name>
    <dbReference type="NCBI Taxonomy" id="55785"/>
    <lineage>
        <taxon>Eukaryota</taxon>
        <taxon>Metazoa</taxon>
        <taxon>Ecdysozoa</taxon>
        <taxon>Nematoda</taxon>
        <taxon>Chromadorea</taxon>
        <taxon>Rhabditida</taxon>
        <taxon>Tylenchina</taxon>
        <taxon>Panagrolaimomorpha</taxon>
        <taxon>Panagrolaimoidea</taxon>
        <taxon>Panagrolaimidae</taxon>
        <taxon>Panagrolaimus</taxon>
    </lineage>
</organism>
<proteinExistence type="predicted"/>